<accession>A0ABT3Q362</accession>
<keyword evidence="1" id="KW-0472">Membrane</keyword>
<organism evidence="2 3">
    <name type="scientific">Fodinibius salicampi</name>
    <dbReference type="NCBI Taxonomy" id="1920655"/>
    <lineage>
        <taxon>Bacteria</taxon>
        <taxon>Pseudomonadati</taxon>
        <taxon>Balneolota</taxon>
        <taxon>Balneolia</taxon>
        <taxon>Balneolales</taxon>
        <taxon>Balneolaceae</taxon>
        <taxon>Fodinibius</taxon>
    </lineage>
</organism>
<dbReference type="Proteomes" id="UP001207337">
    <property type="component" value="Unassembled WGS sequence"/>
</dbReference>
<gene>
    <name evidence="2" type="ORF">LQ318_16685</name>
</gene>
<feature type="transmembrane region" description="Helical" evidence="1">
    <location>
        <begin position="70"/>
        <end position="89"/>
    </location>
</feature>
<keyword evidence="1" id="KW-1133">Transmembrane helix</keyword>
<feature type="transmembrane region" description="Helical" evidence="1">
    <location>
        <begin position="7"/>
        <end position="29"/>
    </location>
</feature>
<proteinExistence type="predicted"/>
<name>A0ABT3Q362_9BACT</name>
<keyword evidence="3" id="KW-1185">Reference proteome</keyword>
<reference evidence="2 3" key="1">
    <citation type="submission" date="2021-11" db="EMBL/GenBank/DDBJ databases">
        <title>Aliifidinibius sp. nov., a new bacterium isolated from saline soil.</title>
        <authorList>
            <person name="Galisteo C."/>
            <person name="De La Haba R."/>
            <person name="Sanchez-Porro C."/>
            <person name="Ventosa A."/>
        </authorList>
    </citation>
    <scope>NUCLEOTIDE SEQUENCE [LARGE SCALE GENOMIC DNA]</scope>
    <source>
        <strain evidence="2 3">KACC 190600</strain>
    </source>
</reference>
<dbReference type="Pfam" id="PF09858">
    <property type="entry name" value="DUF2085"/>
    <property type="match status" value="1"/>
</dbReference>
<keyword evidence="1" id="KW-0812">Transmembrane</keyword>
<evidence type="ECO:0000313" key="3">
    <source>
        <dbReference type="Proteomes" id="UP001207337"/>
    </source>
</evidence>
<feature type="transmembrane region" description="Helical" evidence="1">
    <location>
        <begin position="96"/>
        <end position="117"/>
    </location>
</feature>
<feature type="transmembrane region" description="Helical" evidence="1">
    <location>
        <begin position="129"/>
        <end position="147"/>
    </location>
</feature>
<evidence type="ECO:0000256" key="1">
    <source>
        <dbReference type="SAM" id="Phobius"/>
    </source>
</evidence>
<dbReference type="RefSeq" id="WP_265791908.1">
    <property type="nucleotide sequence ID" value="NZ_BAABRS010000006.1"/>
</dbReference>
<protein>
    <submittedName>
        <fullName evidence="2">DUF2085 domain-containing protein</fullName>
    </submittedName>
</protein>
<evidence type="ECO:0000313" key="2">
    <source>
        <dbReference type="EMBL" id="MCW9714544.1"/>
    </source>
</evidence>
<dbReference type="EMBL" id="JAJNDC010000006">
    <property type="protein sequence ID" value="MCW9714544.1"/>
    <property type="molecule type" value="Genomic_DNA"/>
</dbReference>
<comment type="caution">
    <text evidence="2">The sequence shown here is derived from an EMBL/GenBank/DDBJ whole genome shotgun (WGS) entry which is preliminary data.</text>
</comment>
<sequence>MKSQKMILYYLVFFFSLALMVIALGGGVWGQSQPWQFQWQHSLFQHFCHQIPDRSFDLNGQPMAVCSRCLGVYTGWALGWILLPILNILRIVDFNILVKILVGIVLVNLVDISGDFINYWENTLTSRLVLGMLLGSAAAMLFTGEFINKK</sequence>
<dbReference type="InterPro" id="IPR019206">
    <property type="entry name" value="DUF2085_TM"/>
</dbReference>